<dbReference type="RefSeq" id="WP_081516086.1">
    <property type="nucleotide sequence ID" value="NZ_NBEW01000070.1"/>
</dbReference>
<reference evidence="1 2" key="1">
    <citation type="submission" date="2017-03" db="EMBL/GenBank/DDBJ databases">
        <title>Phylogenomics and comparative genomics of Lactobacillus salivarius, a mammalian gut commensal.</title>
        <authorList>
            <person name="Harris H.M."/>
        </authorList>
    </citation>
    <scope>NUCLEOTIDE SEQUENCE [LARGE SCALE GENOMIC DNA]</scope>
    <source>
        <strain evidence="1 2">AH4231</strain>
    </source>
</reference>
<sequence length="78" mass="9386">MINEDRKLMELLEELSVTYKEYENKFEKGSLDYWLGGHDPVHPDVRSISKEIFKIRKDIKNNKKLPTADAKLWNKFRF</sequence>
<protein>
    <submittedName>
        <fullName evidence="1">Uncharacterized protein</fullName>
    </submittedName>
</protein>
<proteinExistence type="predicted"/>
<evidence type="ECO:0000313" key="1">
    <source>
        <dbReference type="EMBL" id="OQR24148.1"/>
    </source>
</evidence>
<dbReference type="Proteomes" id="UP000192353">
    <property type="component" value="Unassembled WGS sequence"/>
</dbReference>
<organism evidence="1 2">
    <name type="scientific">Ligilactobacillus salivarius</name>
    <dbReference type="NCBI Taxonomy" id="1624"/>
    <lineage>
        <taxon>Bacteria</taxon>
        <taxon>Bacillati</taxon>
        <taxon>Bacillota</taxon>
        <taxon>Bacilli</taxon>
        <taxon>Lactobacillales</taxon>
        <taxon>Lactobacillaceae</taxon>
        <taxon>Ligilactobacillus</taxon>
    </lineage>
</organism>
<name>A0A1V9U2L5_9LACO</name>
<comment type="caution">
    <text evidence="1">The sequence shown here is derived from an EMBL/GenBank/DDBJ whole genome shotgun (WGS) entry which is preliminary data.</text>
</comment>
<dbReference type="EMBL" id="NBEY01000090">
    <property type="protein sequence ID" value="OQR24148.1"/>
    <property type="molecule type" value="Genomic_DNA"/>
</dbReference>
<dbReference type="AlphaFoldDB" id="A0A1V9U2L5"/>
<accession>A0A1V9U2L5</accession>
<gene>
    <name evidence="1" type="ORF">B6U37_10030</name>
</gene>
<evidence type="ECO:0000313" key="2">
    <source>
        <dbReference type="Proteomes" id="UP000192353"/>
    </source>
</evidence>